<evidence type="ECO:0000256" key="5">
    <source>
        <dbReference type="ARBA" id="ARBA00022729"/>
    </source>
</evidence>
<dbReference type="STRING" id="1452487.AVW16_09820"/>
<dbReference type="RefSeq" id="WP_066611514.1">
    <property type="nucleotide sequence ID" value="NZ_LQQU01000017.1"/>
</dbReference>
<keyword evidence="5" id="KW-0732">Signal</keyword>
<evidence type="ECO:0000313" key="8">
    <source>
        <dbReference type="Proteomes" id="UP000076625"/>
    </source>
</evidence>
<dbReference type="GO" id="GO:0012505">
    <property type="term" value="C:endomembrane system"/>
    <property type="evidence" value="ECO:0007669"/>
    <property type="project" value="UniProtKB-SubCell"/>
</dbReference>
<dbReference type="OrthoDB" id="9789215at2"/>
<evidence type="ECO:0000256" key="4">
    <source>
        <dbReference type="ARBA" id="ARBA00022519"/>
    </source>
</evidence>
<dbReference type="SUPFAM" id="SSF53850">
    <property type="entry name" value="Periplasmic binding protein-like II"/>
    <property type="match status" value="1"/>
</dbReference>
<dbReference type="Gene3D" id="3.40.190.10">
    <property type="entry name" value="Periplasmic binding protein-like II"/>
    <property type="match status" value="2"/>
</dbReference>
<proteinExistence type="predicted"/>
<dbReference type="EMBL" id="LQQU01000017">
    <property type="protein sequence ID" value="KZE32680.1"/>
    <property type="molecule type" value="Genomic_DNA"/>
</dbReference>
<dbReference type="PANTHER" id="PTHR30024:SF7">
    <property type="entry name" value="NITRATE_NITRITE BINDING PROTEIN NRTA"/>
    <property type="match status" value="1"/>
</dbReference>
<evidence type="ECO:0000313" key="7">
    <source>
        <dbReference type="EMBL" id="KZE32680.1"/>
    </source>
</evidence>
<evidence type="ECO:0000256" key="1">
    <source>
        <dbReference type="ARBA" id="ARBA00004308"/>
    </source>
</evidence>
<dbReference type="Proteomes" id="UP000076625">
    <property type="component" value="Unassembled WGS sequence"/>
</dbReference>
<organism evidence="7 8">
    <name type="scientific">Crenobacter luteus</name>
    <dbReference type="NCBI Taxonomy" id="1452487"/>
    <lineage>
        <taxon>Bacteria</taxon>
        <taxon>Pseudomonadati</taxon>
        <taxon>Pseudomonadota</taxon>
        <taxon>Betaproteobacteria</taxon>
        <taxon>Neisseriales</taxon>
        <taxon>Neisseriaceae</taxon>
        <taxon>Crenobacter</taxon>
    </lineage>
</organism>
<dbReference type="AlphaFoldDB" id="A0A161SGK0"/>
<name>A0A161SGK0_9NEIS</name>
<comment type="subcellular location">
    <subcellularLocation>
        <location evidence="1">Endomembrane system</location>
    </subcellularLocation>
</comment>
<keyword evidence="4" id="KW-0997">Cell inner membrane</keyword>
<accession>A0A161SGK0</accession>
<comment type="caution">
    <text evidence="7">The sequence shown here is derived from an EMBL/GenBank/DDBJ whole genome shotgun (WGS) entry which is preliminary data.</text>
</comment>
<dbReference type="PANTHER" id="PTHR30024">
    <property type="entry name" value="ALIPHATIC SULFONATES-BINDING PROTEIN-RELATED"/>
    <property type="match status" value="1"/>
</dbReference>
<keyword evidence="2" id="KW-0813">Transport</keyword>
<sequence>MTADFLLVPRPAVSPFAPPEATRLTVGFLPLTDCAPLVAAVVLGLDRRFGLTLELKRQPSWSALAEGLASGALDAAQALYTLPFDMTLGLSGPAVPTSILMGLNRNGQGVTLSSRLAEAGVSDGASLAAHLRRARTRPRFADTYPGGTHALWLRRWLLQHDISPTRDVEILTLPPPAMVDALKAGAIDGFCAGEPWHAVAIAQGAGFTAATSPAVWPDHPEKVLAVREDWLDAHPNAARALIATVLAACRELDALPYKTRLAELLASPDYLDLPAAAIAARLAGDYDDGRGRRWREPHPLLFHDGGAVNPPYWSDARWFLDEWRRWGWLPESVDADALARRVGRFALYAEVADVLGILAPASPWRLAGGPR</sequence>
<protein>
    <recommendedName>
        <fullName evidence="9">Nitrate ABC transporter substrate-binding protein</fullName>
    </recommendedName>
</protein>
<keyword evidence="3" id="KW-1003">Cell membrane</keyword>
<reference evidence="8" key="1">
    <citation type="submission" date="2016-01" db="EMBL/GenBank/DDBJ databases">
        <title>Draft genome of Chromobacterium sp. F49.</title>
        <authorList>
            <person name="Hong K.W."/>
        </authorList>
    </citation>
    <scope>NUCLEOTIDE SEQUENCE [LARGE SCALE GENOMIC DNA]</scope>
    <source>
        <strain evidence="8">CN10</strain>
    </source>
</reference>
<dbReference type="InterPro" id="IPR044527">
    <property type="entry name" value="NrtA/CpmA_ABC-bd_dom"/>
</dbReference>
<dbReference type="CDD" id="cd13553">
    <property type="entry name" value="PBP2_NrtA_CpmA_like"/>
    <property type="match status" value="1"/>
</dbReference>
<dbReference type="Pfam" id="PF13379">
    <property type="entry name" value="NMT1_2"/>
    <property type="match status" value="1"/>
</dbReference>
<evidence type="ECO:0000256" key="3">
    <source>
        <dbReference type="ARBA" id="ARBA00022475"/>
    </source>
</evidence>
<gene>
    <name evidence="7" type="ORF">AVW16_09820</name>
</gene>
<evidence type="ECO:0000256" key="6">
    <source>
        <dbReference type="ARBA" id="ARBA00023136"/>
    </source>
</evidence>
<evidence type="ECO:0008006" key="9">
    <source>
        <dbReference type="Google" id="ProtNLM"/>
    </source>
</evidence>
<evidence type="ECO:0000256" key="2">
    <source>
        <dbReference type="ARBA" id="ARBA00022448"/>
    </source>
</evidence>
<keyword evidence="8" id="KW-1185">Reference proteome</keyword>
<keyword evidence="6" id="KW-0472">Membrane</keyword>